<organism evidence="1 2">
    <name type="scientific">Coprinellus micaceus</name>
    <name type="common">Glistening ink-cap mushroom</name>
    <name type="synonym">Coprinus micaceus</name>
    <dbReference type="NCBI Taxonomy" id="71717"/>
    <lineage>
        <taxon>Eukaryota</taxon>
        <taxon>Fungi</taxon>
        <taxon>Dikarya</taxon>
        <taxon>Basidiomycota</taxon>
        <taxon>Agaricomycotina</taxon>
        <taxon>Agaricomycetes</taxon>
        <taxon>Agaricomycetidae</taxon>
        <taxon>Agaricales</taxon>
        <taxon>Agaricineae</taxon>
        <taxon>Psathyrellaceae</taxon>
        <taxon>Coprinellus</taxon>
    </lineage>
</organism>
<protein>
    <submittedName>
        <fullName evidence="1">Uncharacterized protein</fullName>
    </submittedName>
</protein>
<reference evidence="1 2" key="1">
    <citation type="journal article" date="2019" name="Nat. Ecol. Evol.">
        <title>Megaphylogeny resolves global patterns of mushroom evolution.</title>
        <authorList>
            <person name="Varga T."/>
            <person name="Krizsan K."/>
            <person name="Foldi C."/>
            <person name="Dima B."/>
            <person name="Sanchez-Garcia M."/>
            <person name="Sanchez-Ramirez S."/>
            <person name="Szollosi G.J."/>
            <person name="Szarkandi J.G."/>
            <person name="Papp V."/>
            <person name="Albert L."/>
            <person name="Andreopoulos W."/>
            <person name="Angelini C."/>
            <person name="Antonin V."/>
            <person name="Barry K.W."/>
            <person name="Bougher N.L."/>
            <person name="Buchanan P."/>
            <person name="Buyck B."/>
            <person name="Bense V."/>
            <person name="Catcheside P."/>
            <person name="Chovatia M."/>
            <person name="Cooper J."/>
            <person name="Damon W."/>
            <person name="Desjardin D."/>
            <person name="Finy P."/>
            <person name="Geml J."/>
            <person name="Haridas S."/>
            <person name="Hughes K."/>
            <person name="Justo A."/>
            <person name="Karasinski D."/>
            <person name="Kautmanova I."/>
            <person name="Kiss B."/>
            <person name="Kocsube S."/>
            <person name="Kotiranta H."/>
            <person name="LaButti K.M."/>
            <person name="Lechner B.E."/>
            <person name="Liimatainen K."/>
            <person name="Lipzen A."/>
            <person name="Lukacs Z."/>
            <person name="Mihaltcheva S."/>
            <person name="Morgado L.N."/>
            <person name="Niskanen T."/>
            <person name="Noordeloos M.E."/>
            <person name="Ohm R.A."/>
            <person name="Ortiz-Santana B."/>
            <person name="Ovrebo C."/>
            <person name="Racz N."/>
            <person name="Riley R."/>
            <person name="Savchenko A."/>
            <person name="Shiryaev A."/>
            <person name="Soop K."/>
            <person name="Spirin V."/>
            <person name="Szebenyi C."/>
            <person name="Tomsovsky M."/>
            <person name="Tulloss R.E."/>
            <person name="Uehling J."/>
            <person name="Grigoriev I.V."/>
            <person name="Vagvolgyi C."/>
            <person name="Papp T."/>
            <person name="Martin F.M."/>
            <person name="Miettinen O."/>
            <person name="Hibbett D.S."/>
            <person name="Nagy L.G."/>
        </authorList>
    </citation>
    <scope>NUCLEOTIDE SEQUENCE [LARGE SCALE GENOMIC DNA]</scope>
    <source>
        <strain evidence="1 2">FP101781</strain>
    </source>
</reference>
<accession>A0A4Y7TES3</accession>
<comment type="caution">
    <text evidence="1">The sequence shown here is derived from an EMBL/GenBank/DDBJ whole genome shotgun (WGS) entry which is preliminary data.</text>
</comment>
<gene>
    <name evidence="1" type="ORF">FA13DRAFT_1731636</name>
</gene>
<dbReference type="AlphaFoldDB" id="A0A4Y7TES3"/>
<keyword evidence="2" id="KW-1185">Reference proteome</keyword>
<dbReference type="Proteomes" id="UP000298030">
    <property type="component" value="Unassembled WGS sequence"/>
</dbReference>
<sequence>MRRGFTTEPVRFASPEVHHTLRIEGGMCATEIIQSGWKSDSDNLRASRNSRLT</sequence>
<evidence type="ECO:0000313" key="1">
    <source>
        <dbReference type="EMBL" id="TEB32438.1"/>
    </source>
</evidence>
<dbReference type="EMBL" id="QPFP01000015">
    <property type="protein sequence ID" value="TEB32438.1"/>
    <property type="molecule type" value="Genomic_DNA"/>
</dbReference>
<evidence type="ECO:0000313" key="2">
    <source>
        <dbReference type="Proteomes" id="UP000298030"/>
    </source>
</evidence>
<name>A0A4Y7TES3_COPMI</name>
<proteinExistence type="predicted"/>